<evidence type="ECO:0000313" key="7">
    <source>
        <dbReference type="Proteomes" id="UP000660270"/>
    </source>
</evidence>
<evidence type="ECO:0000256" key="3">
    <source>
        <dbReference type="ARBA" id="ARBA00023163"/>
    </source>
</evidence>
<dbReference type="Gene3D" id="1.10.260.40">
    <property type="entry name" value="lambda repressor-like DNA-binding domains"/>
    <property type="match status" value="1"/>
</dbReference>
<sequence length="72" mass="8046">MDNQARKKLGSNIKQLRTKLELSQEQLAEKADLHRTYVGAVERGERNISLDNILAIARALEISASELLEGVE</sequence>
<dbReference type="SMART" id="SM00530">
    <property type="entry name" value="HTH_XRE"/>
    <property type="match status" value="1"/>
</dbReference>
<evidence type="ECO:0000256" key="1">
    <source>
        <dbReference type="ARBA" id="ARBA00023015"/>
    </source>
</evidence>
<dbReference type="InterPro" id="IPR001387">
    <property type="entry name" value="Cro/C1-type_HTH"/>
</dbReference>
<dbReference type="PANTHER" id="PTHR46797">
    <property type="entry name" value="HTH-TYPE TRANSCRIPTIONAL REGULATOR"/>
    <property type="match status" value="1"/>
</dbReference>
<comment type="caution">
    <text evidence="6">The sequence shown here is derived from an EMBL/GenBank/DDBJ whole genome shotgun (WGS) entry which is preliminary data.</text>
</comment>
<dbReference type="SUPFAM" id="SSF47413">
    <property type="entry name" value="lambda repressor-like DNA-binding domains"/>
    <property type="match status" value="1"/>
</dbReference>
<dbReference type="PANTHER" id="PTHR46797:SF23">
    <property type="entry name" value="HTH-TYPE TRANSCRIPTIONAL REGULATOR SUTR"/>
    <property type="match status" value="1"/>
</dbReference>
<evidence type="ECO:0000256" key="4">
    <source>
        <dbReference type="SAM" id="Coils"/>
    </source>
</evidence>
<accession>A0ABR8IKN7</accession>
<keyword evidence="3" id="KW-0804">Transcription</keyword>
<dbReference type="Proteomes" id="UP000660270">
    <property type="component" value="Unassembled WGS sequence"/>
</dbReference>
<dbReference type="CDD" id="cd00093">
    <property type="entry name" value="HTH_XRE"/>
    <property type="match status" value="1"/>
</dbReference>
<dbReference type="InterPro" id="IPR050807">
    <property type="entry name" value="TransReg_Diox_bact_type"/>
</dbReference>
<evidence type="ECO:0000259" key="5">
    <source>
        <dbReference type="PROSITE" id="PS50943"/>
    </source>
</evidence>
<reference evidence="6 7" key="1">
    <citation type="journal article" date="2020" name="ISME J.">
        <title>Comparative genomics reveals insights into cyanobacterial evolution and habitat adaptation.</title>
        <authorList>
            <person name="Chen M.Y."/>
            <person name="Teng W.K."/>
            <person name="Zhao L."/>
            <person name="Hu C.X."/>
            <person name="Zhou Y.K."/>
            <person name="Han B.P."/>
            <person name="Song L.R."/>
            <person name="Shu W.S."/>
        </authorList>
    </citation>
    <scope>NUCLEOTIDE SEQUENCE [LARGE SCALE GENOMIC DNA]</scope>
    <source>
        <strain evidence="6 7">FACHB-1249</strain>
    </source>
</reference>
<dbReference type="GeneID" id="78216718"/>
<feature type="coiled-coil region" evidence="4">
    <location>
        <begin position="6"/>
        <end position="33"/>
    </location>
</feature>
<evidence type="ECO:0000313" key="6">
    <source>
        <dbReference type="EMBL" id="MBD2683836.1"/>
    </source>
</evidence>
<gene>
    <name evidence="6" type="ORF">H6G43_00940</name>
</gene>
<name>A0ABR8IKN7_APHFL</name>
<keyword evidence="1" id="KW-0805">Transcription regulation</keyword>
<dbReference type="EMBL" id="JACJTM010000001">
    <property type="protein sequence ID" value="MBD2683836.1"/>
    <property type="molecule type" value="Genomic_DNA"/>
</dbReference>
<dbReference type="RefSeq" id="WP_190384843.1">
    <property type="nucleotide sequence ID" value="NZ_JACJTM010000001.1"/>
</dbReference>
<keyword evidence="2" id="KW-0238">DNA-binding</keyword>
<dbReference type="InterPro" id="IPR010982">
    <property type="entry name" value="Lambda_DNA-bd_dom_sf"/>
</dbReference>
<organism evidence="6 7">
    <name type="scientific">Aphanizomenon flos-aquae FACHB-1249</name>
    <dbReference type="NCBI Taxonomy" id="2692889"/>
    <lineage>
        <taxon>Bacteria</taxon>
        <taxon>Bacillati</taxon>
        <taxon>Cyanobacteriota</taxon>
        <taxon>Cyanophyceae</taxon>
        <taxon>Nostocales</taxon>
        <taxon>Aphanizomenonaceae</taxon>
        <taxon>Aphanizomenon</taxon>
    </lineage>
</organism>
<proteinExistence type="predicted"/>
<feature type="domain" description="HTH cro/C1-type" evidence="5">
    <location>
        <begin position="13"/>
        <end position="67"/>
    </location>
</feature>
<keyword evidence="4" id="KW-0175">Coiled coil</keyword>
<evidence type="ECO:0000256" key="2">
    <source>
        <dbReference type="ARBA" id="ARBA00023125"/>
    </source>
</evidence>
<keyword evidence="7" id="KW-1185">Reference proteome</keyword>
<dbReference type="Pfam" id="PF01381">
    <property type="entry name" value="HTH_3"/>
    <property type="match status" value="1"/>
</dbReference>
<protein>
    <submittedName>
        <fullName evidence="6">Helix-turn-helix transcriptional regulator</fullName>
    </submittedName>
</protein>
<dbReference type="PROSITE" id="PS50943">
    <property type="entry name" value="HTH_CROC1"/>
    <property type="match status" value="1"/>
</dbReference>